<dbReference type="AlphaFoldDB" id="A0A934PRW2"/>
<accession>A0A934PRW2</accession>
<gene>
    <name evidence="1" type="ORF">I5M19_09990</name>
</gene>
<sequence>MNKQLIVVTLLLILVLNGCKKDKNDQTDKLTNLEGSYHSSTNMELTPPVMYTQSGITTDITVIKNYLTRKNIIADFKFDTNTESVQTELLTINIDENLNVNGRIFVEGFASTNYKNVNGIIITQSDTDMLIQGNKPDTTYLNNYIFLNVGKTEPINSALPNGKYVTLPQLRLAIKGRDIYLSELKYYYYSQNNNGYSTASSHTYDLVNPNLCKELFSRDTVIVQQGLIKLIK</sequence>
<keyword evidence="2" id="KW-1185">Reference proteome</keyword>
<dbReference type="RefSeq" id="WP_200066192.1">
    <property type="nucleotide sequence ID" value="NZ_JAEHFW010000002.1"/>
</dbReference>
<dbReference type="Proteomes" id="UP000613193">
    <property type="component" value="Unassembled WGS sequence"/>
</dbReference>
<evidence type="ECO:0000313" key="2">
    <source>
        <dbReference type="Proteomes" id="UP000613193"/>
    </source>
</evidence>
<name>A0A934PRW2_9SPHI</name>
<reference evidence="1" key="1">
    <citation type="submission" date="2020-12" db="EMBL/GenBank/DDBJ databases">
        <title>Bacterial novel species Mucilaginibacter sp. SD-g isolated from soil.</title>
        <authorList>
            <person name="Jung H.-Y."/>
        </authorList>
    </citation>
    <scope>NUCLEOTIDE SEQUENCE</scope>
    <source>
        <strain evidence="1">SD-g</strain>
    </source>
</reference>
<protein>
    <submittedName>
        <fullName evidence="1">Uncharacterized protein</fullName>
    </submittedName>
</protein>
<comment type="caution">
    <text evidence="1">The sequence shown here is derived from an EMBL/GenBank/DDBJ whole genome shotgun (WGS) entry which is preliminary data.</text>
</comment>
<proteinExistence type="predicted"/>
<evidence type="ECO:0000313" key="1">
    <source>
        <dbReference type="EMBL" id="MBK0379639.1"/>
    </source>
</evidence>
<organism evidence="1 2">
    <name type="scientific">Mucilaginibacter segetis</name>
    <dbReference type="NCBI Taxonomy" id="2793071"/>
    <lineage>
        <taxon>Bacteria</taxon>
        <taxon>Pseudomonadati</taxon>
        <taxon>Bacteroidota</taxon>
        <taxon>Sphingobacteriia</taxon>
        <taxon>Sphingobacteriales</taxon>
        <taxon>Sphingobacteriaceae</taxon>
        <taxon>Mucilaginibacter</taxon>
    </lineage>
</organism>
<dbReference type="EMBL" id="JAEHFW010000002">
    <property type="protein sequence ID" value="MBK0379639.1"/>
    <property type="molecule type" value="Genomic_DNA"/>
</dbReference>